<dbReference type="Proteomes" id="UP001139981">
    <property type="component" value="Unassembled WGS sequence"/>
</dbReference>
<keyword evidence="2" id="KW-1185">Reference proteome</keyword>
<gene>
    <name evidence="1" type="primary">IML1_1</name>
    <name evidence="1" type="ORF">IWW38_002182</name>
</gene>
<reference evidence="1" key="1">
    <citation type="submission" date="2022-07" db="EMBL/GenBank/DDBJ databases">
        <title>Phylogenomic reconstructions and comparative analyses of Kickxellomycotina fungi.</title>
        <authorList>
            <person name="Reynolds N.K."/>
            <person name="Stajich J.E."/>
            <person name="Barry K."/>
            <person name="Grigoriev I.V."/>
            <person name="Crous P."/>
            <person name="Smith M.E."/>
        </authorList>
    </citation>
    <scope>NUCLEOTIDE SEQUENCE</scope>
    <source>
        <strain evidence="1">CBS 190363</strain>
    </source>
</reference>
<feature type="non-terminal residue" evidence="1">
    <location>
        <position position="1196"/>
    </location>
</feature>
<proteinExistence type="predicted"/>
<accession>A0ACC1M493</accession>
<sequence length="1196" mass="131797">MPPVNPATGTRSHVSIFDRRGQKPNRGRTQTGGAANANQSSSHRGGGSGNQSAHGDDASQGAGALFNKTCMLRVHEDTFSSNELVLNPSFFPGIRVGDVVAIKPIPDGDDGGGDTVSPKGLLDTEAGAGGGHATELPGTGKGKGVAPSAPKSSATPTSTGPTTDTSEFSVNAKSGTGRSSDRDGRSEQQRGATVEASRLVNRPLGPSTLKPRTLSRWRELSASNAEFMRNIERADNDHNEGILKPDPHREILLRVGEVRRDTQQLQASIVNYVARSLWGEYQANQRVSIRKIDMSNADEYEVVRADFVEIAFRDQYVGRSDMWRLWRNLVHKVVHNNKPANMEGLIRASVRRIYKDGCQIPCGYVDNQTQPIFRSESGRFIIFIQMSEEMWAYQEDGNLCFEKATNYFMAELFRRWNEKQLNHMVTIVMFSRWYYNERDCLFFQDLILDEDSGRYYRDYYKVIADMEVRPDWSTLLPDILSEFSSYRRDIQEIATTRGHRLRGDLSKANEGNILEAINLGINSFASHHVDRDLARTGLSTIVVTPSFGVFDVTKKLLRMTTERMLHYGMRADFVCLAPKPLFRPPVFRFRSFPVPSEQEQQRALLLRQHDRMIGRLARETELHSVSPLDEGPVGFISPVTSMPMSALPKDRGKQTLLPPKTEAYDIVDPIMLDPLYFKEENWLRNLQPYLDGTLPKPNAAEDGAKAPAAGSVSAEEKPESLLSESIASVLFGNIDNAADIPSAILELRTADYPVFARPKAAPASNDSRIVYCYFPHWVDCGFYNYKDDQTIKCGNNFRPSCKMGDLSVTGVASHMRKAPLVPDLDLSAIDRDLARALKFDTQSVSMADSIVDERFKSRDEDTRSIEANFYSATRDIGHGRILQLDRKPASVSGRERLLDMFAEFDRQAIVGRDSGAGFGPAGDQATGVADSVVGAISQAGLPLNTGGTSEHRLQLSSANAASQQSILLPSNVSAHWEDHHHQQGHYLRHSDNRLATDRVEVGSVGSVEGPDYLTAVVSASASPNLSYGQHIKPPARAEHSASTSSSVPRDASIGGPSAAGPQRSSIFVRNNSQRKRPHQHVKMQSTSETVEPIVDNPTQPQTSQRRGAPGYGASPERSLYSTAYGRQALLLAAESPQSAARGQYIRHSYNRLSGDMSVVAPSEQQPPVAESVAKQSHLEEIRTFRGLDSHDAAAVA</sequence>
<protein>
    <submittedName>
        <fullName evidence="1">Vacuolar membrane-associated protein iml1</fullName>
    </submittedName>
</protein>
<evidence type="ECO:0000313" key="2">
    <source>
        <dbReference type="Proteomes" id="UP001139981"/>
    </source>
</evidence>
<comment type="caution">
    <text evidence="1">The sequence shown here is derived from an EMBL/GenBank/DDBJ whole genome shotgun (WGS) entry which is preliminary data.</text>
</comment>
<evidence type="ECO:0000313" key="1">
    <source>
        <dbReference type="EMBL" id="KAJ2895886.1"/>
    </source>
</evidence>
<name>A0ACC1M493_9FUNG</name>
<dbReference type="EMBL" id="JANBVB010000246">
    <property type="protein sequence ID" value="KAJ2895886.1"/>
    <property type="molecule type" value="Genomic_DNA"/>
</dbReference>
<organism evidence="1 2">
    <name type="scientific">Coemansia aciculifera</name>
    <dbReference type="NCBI Taxonomy" id="417176"/>
    <lineage>
        <taxon>Eukaryota</taxon>
        <taxon>Fungi</taxon>
        <taxon>Fungi incertae sedis</taxon>
        <taxon>Zoopagomycota</taxon>
        <taxon>Kickxellomycotina</taxon>
        <taxon>Kickxellomycetes</taxon>
        <taxon>Kickxellales</taxon>
        <taxon>Kickxellaceae</taxon>
        <taxon>Coemansia</taxon>
    </lineage>
</organism>